<accession>W0FQH6</accession>
<keyword evidence="2" id="KW-0812">Transmembrane</keyword>
<evidence type="ECO:0000313" key="4">
    <source>
        <dbReference type="EMBL" id="AHF25744.1"/>
    </source>
</evidence>
<evidence type="ECO:0000256" key="2">
    <source>
        <dbReference type="SAM" id="Phobius"/>
    </source>
</evidence>
<dbReference type="SUPFAM" id="SSF49879">
    <property type="entry name" value="SMAD/FHA domain"/>
    <property type="match status" value="1"/>
</dbReference>
<dbReference type="InterPro" id="IPR000253">
    <property type="entry name" value="FHA_dom"/>
</dbReference>
<feature type="region of interest" description="Disordered" evidence="1">
    <location>
        <begin position="214"/>
        <end position="260"/>
    </location>
</feature>
<reference evidence="4" key="1">
    <citation type="journal article" date="2013" name="PLoS ONE">
        <title>Metagenomic insights into the carbohydrate-active enzymes carried by the microorganisms adhering to solid digesta in the rumen of cows.</title>
        <authorList>
            <person name="Wang L."/>
            <person name="Hatem A."/>
            <person name="Catalyurek U.V."/>
            <person name="Morrison M."/>
            <person name="Yu Z."/>
        </authorList>
    </citation>
    <scope>NUCLEOTIDE SEQUENCE</scope>
</reference>
<dbReference type="CDD" id="cd00060">
    <property type="entry name" value="FHA"/>
    <property type="match status" value="1"/>
</dbReference>
<keyword evidence="2" id="KW-1133">Transmembrane helix</keyword>
<evidence type="ECO:0000256" key="1">
    <source>
        <dbReference type="SAM" id="MobiDB-lite"/>
    </source>
</evidence>
<keyword evidence="2" id="KW-0472">Membrane</keyword>
<name>W0FQH6_9BACT</name>
<feature type="compositionally biased region" description="Low complexity" evidence="1">
    <location>
        <begin position="232"/>
        <end position="245"/>
    </location>
</feature>
<feature type="domain" description="FHA" evidence="3">
    <location>
        <begin position="80"/>
        <end position="146"/>
    </location>
</feature>
<protein>
    <recommendedName>
        <fullName evidence="3">FHA domain-containing protein</fullName>
    </recommendedName>
</protein>
<organism evidence="4">
    <name type="scientific">uncultured bacterium Contigcl_51</name>
    <dbReference type="NCBI Taxonomy" id="1393675"/>
    <lineage>
        <taxon>Bacteria</taxon>
        <taxon>environmental samples</taxon>
    </lineage>
</organism>
<evidence type="ECO:0000259" key="3">
    <source>
        <dbReference type="Pfam" id="PF00498"/>
    </source>
</evidence>
<feature type="compositionally biased region" description="Pro residues" evidence="1">
    <location>
        <begin position="215"/>
        <end position="231"/>
    </location>
</feature>
<dbReference type="Gene3D" id="2.60.200.20">
    <property type="match status" value="1"/>
</dbReference>
<proteinExistence type="predicted"/>
<dbReference type="EMBL" id="KC246850">
    <property type="protein sequence ID" value="AHF25744.1"/>
    <property type="molecule type" value="Genomic_DNA"/>
</dbReference>
<dbReference type="Pfam" id="PF00498">
    <property type="entry name" value="FHA"/>
    <property type="match status" value="1"/>
</dbReference>
<feature type="transmembrane region" description="Helical" evidence="2">
    <location>
        <begin position="15"/>
        <end position="35"/>
    </location>
</feature>
<dbReference type="AlphaFoldDB" id="W0FQH6"/>
<sequence>MFSVSPEIYSVLSQASRWIFILLALMLLFLAFSWHHTDRKERRDRFKNLPGAGTVGELVVLSGSDELPVDTWFPVPREGVLGSLRSCDLVIPCPGVSSHHLDFSWQDGTGLLIRPRVGCEVLIDGVPVTRRGMDMPLVHGSVLQIGSAVLRLQLFAALSHTNRTFIPPQPAVGSFSDPMPQPVPIPVQYPQEPVNAQPVFCPPPYQESVPLQIPVEPPMPVQPVPQPPAPEQLPVQEGLPLAPAAPRRKRADRWKEDWSE</sequence>
<dbReference type="InterPro" id="IPR008984">
    <property type="entry name" value="SMAD_FHA_dom_sf"/>
</dbReference>